<dbReference type="Proteomes" id="UP000248975">
    <property type="component" value="Unassembled WGS sequence"/>
</dbReference>
<gene>
    <name evidence="1" type="ORF">DI533_18570</name>
</gene>
<evidence type="ECO:0008006" key="3">
    <source>
        <dbReference type="Google" id="ProtNLM"/>
    </source>
</evidence>
<dbReference type="AlphaFoldDB" id="A0A2W5TIY6"/>
<protein>
    <recommendedName>
        <fullName evidence="3">2'-5' RNA ligase</fullName>
    </recommendedName>
</protein>
<dbReference type="Gene3D" id="3.90.1140.10">
    <property type="entry name" value="Cyclic phosphodiesterase"/>
    <property type="match status" value="1"/>
</dbReference>
<proteinExistence type="predicted"/>
<sequence>MTYVLAYPEFEPAVGKRIDAFRSNHEPGRAGIVPPHITLVFGLRNPHLQEFFEVCEDAAAAVSEFAVDFKKTEIVYDSFENTHKIFLVCSTGKSRLIELHDLLYNGPNRKELNLDIPYRPHMTVATNVDRTVIENLDVTDIGALPISGTVRSLEVVDFTNGVLRPLRTFLFRS</sequence>
<dbReference type="SUPFAM" id="SSF55144">
    <property type="entry name" value="LigT-like"/>
    <property type="match status" value="1"/>
</dbReference>
<evidence type="ECO:0000313" key="2">
    <source>
        <dbReference type="Proteomes" id="UP000248975"/>
    </source>
</evidence>
<organism evidence="1 2">
    <name type="scientific">Cereibacter sphaeroides</name>
    <name type="common">Rhodobacter sphaeroides</name>
    <dbReference type="NCBI Taxonomy" id="1063"/>
    <lineage>
        <taxon>Bacteria</taxon>
        <taxon>Pseudomonadati</taxon>
        <taxon>Pseudomonadota</taxon>
        <taxon>Alphaproteobacteria</taxon>
        <taxon>Rhodobacterales</taxon>
        <taxon>Paracoccaceae</taxon>
        <taxon>Cereibacter</taxon>
    </lineage>
</organism>
<dbReference type="Pfam" id="PF13563">
    <property type="entry name" value="2_5_RNA_ligase2"/>
    <property type="match status" value="1"/>
</dbReference>
<evidence type="ECO:0000313" key="1">
    <source>
        <dbReference type="EMBL" id="PZQ95647.1"/>
    </source>
</evidence>
<name>A0A2W5TIY6_CERSP</name>
<dbReference type="EMBL" id="QFQS01000006">
    <property type="protein sequence ID" value="PZQ95647.1"/>
    <property type="molecule type" value="Genomic_DNA"/>
</dbReference>
<dbReference type="InterPro" id="IPR009097">
    <property type="entry name" value="Cyclic_Pdiesterase"/>
</dbReference>
<accession>A0A2W5TIY6</accession>
<comment type="caution">
    <text evidence="1">The sequence shown here is derived from an EMBL/GenBank/DDBJ whole genome shotgun (WGS) entry which is preliminary data.</text>
</comment>
<reference evidence="1 2" key="1">
    <citation type="submission" date="2017-08" db="EMBL/GenBank/DDBJ databases">
        <title>Infants hospitalized years apart are colonized by the same room-sourced microbial strains.</title>
        <authorList>
            <person name="Brooks B."/>
            <person name="Olm M.R."/>
            <person name="Firek B.A."/>
            <person name="Baker R."/>
            <person name="Thomas B.C."/>
            <person name="Morowitz M.J."/>
            <person name="Banfield J.F."/>
        </authorList>
    </citation>
    <scope>NUCLEOTIDE SEQUENCE [LARGE SCALE GENOMIC DNA]</scope>
    <source>
        <strain evidence="1">S2_003_000_R2_11</strain>
    </source>
</reference>